<name>A0AAV5SYY3_9BILA</name>
<dbReference type="GO" id="GO:0005783">
    <property type="term" value="C:endoplasmic reticulum"/>
    <property type="evidence" value="ECO:0007669"/>
    <property type="project" value="TreeGrafter"/>
</dbReference>
<dbReference type="EMBL" id="BTSX01000002">
    <property type="protein sequence ID" value="GMS85828.1"/>
    <property type="molecule type" value="Genomic_DNA"/>
</dbReference>
<accession>A0AAV5SYY3</accession>
<dbReference type="InterPro" id="IPR000058">
    <property type="entry name" value="Znf_AN1"/>
</dbReference>
<feature type="non-terminal residue" evidence="7">
    <location>
        <position position="110"/>
    </location>
</feature>
<dbReference type="SMART" id="SM00154">
    <property type="entry name" value="ZnF_AN1"/>
    <property type="match status" value="1"/>
</dbReference>
<dbReference type="InterPro" id="IPR035896">
    <property type="entry name" value="AN1-like_Znf"/>
</dbReference>
<dbReference type="InterPro" id="IPR057357">
    <property type="entry name" value="Znf-C2H2_ZFAND2A/B"/>
</dbReference>
<dbReference type="PROSITE" id="PS51039">
    <property type="entry name" value="ZF_AN1"/>
    <property type="match status" value="1"/>
</dbReference>
<evidence type="ECO:0000259" key="6">
    <source>
        <dbReference type="PROSITE" id="PS51039"/>
    </source>
</evidence>
<comment type="caution">
    <text evidence="7">The sequence shown here is derived from an EMBL/GenBank/DDBJ whole genome shotgun (WGS) entry which is preliminary data.</text>
</comment>
<dbReference type="PANTHER" id="PTHR14677">
    <property type="entry name" value="ARSENITE INDUCUBLE RNA ASSOCIATED PROTEIN AIP-1-RELATED"/>
    <property type="match status" value="1"/>
</dbReference>
<dbReference type="GO" id="GO:0008270">
    <property type="term" value="F:zinc ion binding"/>
    <property type="evidence" value="ECO:0007669"/>
    <property type="project" value="UniProtKB-KW"/>
</dbReference>
<evidence type="ECO:0000313" key="7">
    <source>
        <dbReference type="EMBL" id="GMS85828.1"/>
    </source>
</evidence>
<keyword evidence="4" id="KW-0862">Zinc</keyword>
<dbReference type="Proteomes" id="UP001432027">
    <property type="component" value="Unassembled WGS sequence"/>
</dbReference>
<dbReference type="GO" id="GO:0043161">
    <property type="term" value="P:proteasome-mediated ubiquitin-dependent protein catabolic process"/>
    <property type="evidence" value="ECO:0007669"/>
    <property type="project" value="TreeGrafter"/>
</dbReference>
<dbReference type="PANTHER" id="PTHR14677:SF20">
    <property type="entry name" value="ZINC FINGER AN1-TYPE CONTAINING 2A-RELATED"/>
    <property type="match status" value="1"/>
</dbReference>
<keyword evidence="2" id="KW-0677">Repeat</keyword>
<keyword evidence="3 5" id="KW-0863">Zinc-finger</keyword>
<gene>
    <name evidence="7" type="ORF">PENTCL1PPCAC_8003</name>
</gene>
<reference evidence="7" key="1">
    <citation type="submission" date="2023-10" db="EMBL/GenBank/DDBJ databases">
        <title>Genome assembly of Pristionchus species.</title>
        <authorList>
            <person name="Yoshida K."/>
            <person name="Sommer R.J."/>
        </authorList>
    </citation>
    <scope>NUCLEOTIDE SEQUENCE</scope>
    <source>
        <strain evidence="7">RS0144</strain>
    </source>
</reference>
<feature type="domain" description="AN1-type" evidence="6">
    <location>
        <begin position="9"/>
        <end position="57"/>
    </location>
</feature>
<evidence type="ECO:0000256" key="1">
    <source>
        <dbReference type="ARBA" id="ARBA00022723"/>
    </source>
</evidence>
<dbReference type="Pfam" id="PF25403">
    <property type="entry name" value="zf-C2H2_ZFAND2"/>
    <property type="match status" value="1"/>
</dbReference>
<proteinExistence type="predicted"/>
<evidence type="ECO:0000256" key="2">
    <source>
        <dbReference type="ARBA" id="ARBA00022737"/>
    </source>
</evidence>
<evidence type="ECO:0000313" key="8">
    <source>
        <dbReference type="Proteomes" id="UP001432027"/>
    </source>
</evidence>
<dbReference type="Gene3D" id="4.10.1110.10">
    <property type="entry name" value="AN1-like Zinc finger"/>
    <property type="match status" value="1"/>
</dbReference>
<dbReference type="Pfam" id="PF01428">
    <property type="entry name" value="zf-AN1"/>
    <property type="match status" value="1"/>
</dbReference>
<sequence length="110" mass="12684">IFLQKAESPDLGKQCGVKSCNQLAFLPITCNECRCSFCELHFAFEAHSCQRSLSQDARVPSCQLYSKPVPTPKRQRPDAVMNDHLSKYCEVYRKKRIFVSVLLARMQEKR</sequence>
<organism evidence="7 8">
    <name type="scientific">Pristionchus entomophagus</name>
    <dbReference type="NCBI Taxonomy" id="358040"/>
    <lineage>
        <taxon>Eukaryota</taxon>
        <taxon>Metazoa</taxon>
        <taxon>Ecdysozoa</taxon>
        <taxon>Nematoda</taxon>
        <taxon>Chromadorea</taxon>
        <taxon>Rhabditida</taxon>
        <taxon>Rhabditina</taxon>
        <taxon>Diplogasteromorpha</taxon>
        <taxon>Diplogasteroidea</taxon>
        <taxon>Neodiplogasteridae</taxon>
        <taxon>Pristionchus</taxon>
    </lineage>
</organism>
<feature type="non-terminal residue" evidence="7">
    <location>
        <position position="1"/>
    </location>
</feature>
<evidence type="ECO:0000256" key="4">
    <source>
        <dbReference type="ARBA" id="ARBA00022833"/>
    </source>
</evidence>
<protein>
    <recommendedName>
        <fullName evidence="6">AN1-type domain-containing protein</fullName>
    </recommendedName>
</protein>
<keyword evidence="8" id="KW-1185">Reference proteome</keyword>
<dbReference type="GO" id="GO:0045047">
    <property type="term" value="P:protein targeting to ER"/>
    <property type="evidence" value="ECO:0007669"/>
    <property type="project" value="TreeGrafter"/>
</dbReference>
<evidence type="ECO:0000256" key="3">
    <source>
        <dbReference type="ARBA" id="ARBA00022771"/>
    </source>
</evidence>
<evidence type="ECO:0000256" key="5">
    <source>
        <dbReference type="PROSITE-ProRule" id="PRU00449"/>
    </source>
</evidence>
<keyword evidence="1" id="KW-0479">Metal-binding</keyword>
<dbReference type="AlphaFoldDB" id="A0AAV5SYY3"/>
<dbReference type="SUPFAM" id="SSF118310">
    <property type="entry name" value="AN1-like Zinc finger"/>
    <property type="match status" value="1"/>
</dbReference>